<dbReference type="PROSITE" id="PS50075">
    <property type="entry name" value="CARRIER"/>
    <property type="match status" value="1"/>
</dbReference>
<reference evidence="2 3" key="1">
    <citation type="submission" date="2018-10" db="EMBL/GenBank/DDBJ databases">
        <title>Isolation from cow dung.</title>
        <authorList>
            <person name="Ling L."/>
        </authorList>
    </citation>
    <scope>NUCLEOTIDE SEQUENCE [LARGE SCALE GENOMIC DNA]</scope>
    <source>
        <strain evidence="2 3">NEAU-LL90</strain>
    </source>
</reference>
<dbReference type="Gene3D" id="1.10.1200.10">
    <property type="entry name" value="ACP-like"/>
    <property type="match status" value="1"/>
</dbReference>
<dbReference type="InterPro" id="IPR009081">
    <property type="entry name" value="PP-bd_ACP"/>
</dbReference>
<dbReference type="AlphaFoldDB" id="A0A3M2L0Q9"/>
<dbReference type="Pfam" id="PF00550">
    <property type="entry name" value="PP-binding"/>
    <property type="match status" value="1"/>
</dbReference>
<dbReference type="RefSeq" id="WP_122189774.1">
    <property type="nucleotide sequence ID" value="NZ_RFFH01000009.1"/>
</dbReference>
<sequence>MNGIEQPIVEYISAMAVETGGTPVRRDTLLLESGLLDSISLVKLVHFLEERFEISIPETEIREDLFESPAHLAAYVSQRIAQPA</sequence>
<evidence type="ECO:0000259" key="1">
    <source>
        <dbReference type="PROSITE" id="PS50075"/>
    </source>
</evidence>
<dbReference type="SUPFAM" id="SSF47336">
    <property type="entry name" value="ACP-like"/>
    <property type="match status" value="1"/>
</dbReference>
<comment type="caution">
    <text evidence="2">The sequence shown here is derived from an EMBL/GenBank/DDBJ whole genome shotgun (WGS) entry which is preliminary data.</text>
</comment>
<evidence type="ECO:0000313" key="2">
    <source>
        <dbReference type="EMBL" id="RMI30536.1"/>
    </source>
</evidence>
<feature type="domain" description="Carrier" evidence="1">
    <location>
        <begin position="1"/>
        <end position="80"/>
    </location>
</feature>
<dbReference type="EMBL" id="RFFH01000009">
    <property type="protein sequence ID" value="RMI30536.1"/>
    <property type="molecule type" value="Genomic_DNA"/>
</dbReference>
<dbReference type="Proteomes" id="UP000279275">
    <property type="component" value="Unassembled WGS sequence"/>
</dbReference>
<proteinExistence type="predicted"/>
<organism evidence="2 3">
    <name type="scientific">Nocardia stercoris</name>
    <dbReference type="NCBI Taxonomy" id="2483361"/>
    <lineage>
        <taxon>Bacteria</taxon>
        <taxon>Bacillati</taxon>
        <taxon>Actinomycetota</taxon>
        <taxon>Actinomycetes</taxon>
        <taxon>Mycobacteriales</taxon>
        <taxon>Nocardiaceae</taxon>
        <taxon>Nocardia</taxon>
    </lineage>
</organism>
<gene>
    <name evidence="2" type="ORF">EBN03_20870</name>
</gene>
<protein>
    <submittedName>
        <fullName evidence="2">Acyl carrier protein</fullName>
    </submittedName>
</protein>
<name>A0A3M2L0Q9_9NOCA</name>
<accession>A0A3M2L0Q9</accession>
<dbReference type="OrthoDB" id="4556899at2"/>
<evidence type="ECO:0000313" key="3">
    <source>
        <dbReference type="Proteomes" id="UP000279275"/>
    </source>
</evidence>
<dbReference type="InterPro" id="IPR036736">
    <property type="entry name" value="ACP-like_sf"/>
</dbReference>
<keyword evidence="3" id="KW-1185">Reference proteome</keyword>